<evidence type="ECO:0000313" key="3">
    <source>
        <dbReference type="Proteomes" id="UP000625735"/>
    </source>
</evidence>
<dbReference type="PANTHER" id="PTHR32182">
    <property type="entry name" value="DNA REPLICATION AND REPAIR PROTEIN RECF"/>
    <property type="match status" value="1"/>
</dbReference>
<dbReference type="InterPro" id="IPR027417">
    <property type="entry name" value="P-loop_NTPase"/>
</dbReference>
<feature type="coiled-coil region" evidence="1">
    <location>
        <begin position="585"/>
        <end position="615"/>
    </location>
</feature>
<keyword evidence="1" id="KW-0175">Coiled coil</keyword>
<protein>
    <recommendedName>
        <fullName evidence="4">ATPase AAA-type core domain-containing protein</fullName>
    </recommendedName>
</protein>
<dbReference type="GO" id="GO:0000731">
    <property type="term" value="P:DNA synthesis involved in DNA repair"/>
    <property type="evidence" value="ECO:0007669"/>
    <property type="project" value="TreeGrafter"/>
</dbReference>
<sequence length="617" mass="72724">MRIAAIYIYEDSLPYVFGENHKGQTINLGGEYLYDVGEIRGRTVILKKEKNKNFINDFWNNNIILISAIVGANGTGKSKILEYIKTGCELVIEIGKASRILWSKDVGQFLFHTPYLTENNEGQDQSNVFNLSKLSQMTKDSGSATMDFNGHWEYHTSERLRRILIFLENENFKKSFNDLKISTFDKVKIKFLRIKEDDWNTSRNFIPYFEALIKLKEKEWKKTEIELQKKFKIKNNEDLKKNNSYKIASQKLRLRLTILETIILKIHSILERTGNKFLEEGFINGNNFPTDPEFNKIESTKEAFFWFINNAYLKLRSKKYFLPVKDIENLVNTILPLVDLDSKIDNWTILTVNFDNAKKIIESYQAFLISFKDIFTYDEKIFITFYPDKNLSTGEMSFYELFSSLNNANYRIKNKLDSQAYEKVIDHKNYTFLLDESDLGFHPYWKKKYIKFLCNIIPKIFNSKTIQIIITTHDPLTLSDIPNNNIVYLRKQNYKSEVLNFDSNERPNKTFGANITDLLSDSFFIEDGLIGEFAKDKIEKTINWINTEIIKKEKSQNNYVTDEKEYQHHKKIISIIDEHVIRLKLAEMLEELKGVKKLQEELIDKEIEYLQNKKRML</sequence>
<comment type="caution">
    <text evidence="2">The sequence shown here is derived from an EMBL/GenBank/DDBJ whole genome shotgun (WGS) entry which is preliminary data.</text>
</comment>
<dbReference type="Proteomes" id="UP000625735">
    <property type="component" value="Unassembled WGS sequence"/>
</dbReference>
<reference evidence="2" key="1">
    <citation type="journal article" date="2014" name="Int. J. Syst. Evol. Microbiol.">
        <title>Complete genome sequence of Corynebacterium casei LMG S-19264T (=DSM 44701T), isolated from a smear-ripened cheese.</title>
        <authorList>
            <consortium name="US DOE Joint Genome Institute (JGI-PGF)"/>
            <person name="Walter F."/>
            <person name="Albersmeier A."/>
            <person name="Kalinowski J."/>
            <person name="Ruckert C."/>
        </authorList>
    </citation>
    <scope>NUCLEOTIDE SEQUENCE</scope>
    <source>
        <strain evidence="2">CGMCC 1.12506</strain>
    </source>
</reference>
<name>A0A916Y1D6_9FLAO</name>
<reference evidence="2" key="2">
    <citation type="submission" date="2020-09" db="EMBL/GenBank/DDBJ databases">
        <authorList>
            <person name="Sun Q."/>
            <person name="Zhou Y."/>
        </authorList>
    </citation>
    <scope>NUCLEOTIDE SEQUENCE</scope>
    <source>
        <strain evidence="2">CGMCC 1.12506</strain>
    </source>
</reference>
<evidence type="ECO:0000256" key="1">
    <source>
        <dbReference type="SAM" id="Coils"/>
    </source>
</evidence>
<dbReference type="EMBL" id="BMFG01000005">
    <property type="protein sequence ID" value="GGD26371.1"/>
    <property type="molecule type" value="Genomic_DNA"/>
</dbReference>
<proteinExistence type="predicted"/>
<evidence type="ECO:0008006" key="4">
    <source>
        <dbReference type="Google" id="ProtNLM"/>
    </source>
</evidence>
<accession>A0A916Y1D6</accession>
<keyword evidence="3" id="KW-1185">Reference proteome</keyword>
<dbReference type="AlphaFoldDB" id="A0A916Y1D6"/>
<organism evidence="2 3">
    <name type="scientific">Flavobacterium orientale</name>
    <dbReference type="NCBI Taxonomy" id="1756020"/>
    <lineage>
        <taxon>Bacteria</taxon>
        <taxon>Pseudomonadati</taxon>
        <taxon>Bacteroidota</taxon>
        <taxon>Flavobacteriia</taxon>
        <taxon>Flavobacteriales</taxon>
        <taxon>Flavobacteriaceae</taxon>
        <taxon>Flavobacterium</taxon>
    </lineage>
</organism>
<evidence type="ECO:0000313" key="2">
    <source>
        <dbReference type="EMBL" id="GGD26371.1"/>
    </source>
</evidence>
<dbReference type="SUPFAM" id="SSF52540">
    <property type="entry name" value="P-loop containing nucleoside triphosphate hydrolases"/>
    <property type="match status" value="1"/>
</dbReference>
<dbReference type="RefSeq" id="WP_188362013.1">
    <property type="nucleotide sequence ID" value="NZ_BMFG01000005.1"/>
</dbReference>
<dbReference type="Gene3D" id="3.40.50.300">
    <property type="entry name" value="P-loop containing nucleotide triphosphate hydrolases"/>
    <property type="match status" value="1"/>
</dbReference>
<gene>
    <name evidence="2" type="ORF">GCM10011343_15750</name>
</gene>
<dbReference type="GO" id="GO:0006302">
    <property type="term" value="P:double-strand break repair"/>
    <property type="evidence" value="ECO:0007669"/>
    <property type="project" value="TreeGrafter"/>
</dbReference>
<dbReference type="PANTHER" id="PTHR32182:SF22">
    <property type="entry name" value="ATP-DEPENDENT ENDONUCLEASE, OLD FAMILY-RELATED"/>
    <property type="match status" value="1"/>
</dbReference>